<feature type="compositionally biased region" description="Polar residues" evidence="7">
    <location>
        <begin position="537"/>
        <end position="546"/>
    </location>
</feature>
<feature type="transmembrane region" description="Helical" evidence="8">
    <location>
        <begin position="473"/>
        <end position="495"/>
    </location>
</feature>
<feature type="transmembrane region" description="Helical" evidence="8">
    <location>
        <begin position="357"/>
        <end position="377"/>
    </location>
</feature>
<evidence type="ECO:0000256" key="6">
    <source>
        <dbReference type="ARBA" id="ARBA00023136"/>
    </source>
</evidence>
<evidence type="ECO:0000256" key="4">
    <source>
        <dbReference type="ARBA" id="ARBA00022801"/>
    </source>
</evidence>
<dbReference type="Pfam" id="PF04258">
    <property type="entry name" value="Peptidase_A22B"/>
    <property type="match status" value="1"/>
</dbReference>
<evidence type="ECO:0000256" key="3">
    <source>
        <dbReference type="ARBA" id="ARBA00022692"/>
    </source>
</evidence>
<feature type="transmembrane region" description="Helical" evidence="8">
    <location>
        <begin position="165"/>
        <end position="187"/>
    </location>
</feature>
<keyword evidence="6 8" id="KW-0472">Membrane</keyword>
<evidence type="ECO:0000313" key="9">
    <source>
        <dbReference type="EMBL" id="KAK5975377.1"/>
    </source>
</evidence>
<evidence type="ECO:0000313" key="10">
    <source>
        <dbReference type="Proteomes" id="UP001331761"/>
    </source>
</evidence>
<evidence type="ECO:0000256" key="1">
    <source>
        <dbReference type="ARBA" id="ARBA00004127"/>
    </source>
</evidence>
<feature type="transmembrane region" description="Helical" evidence="8">
    <location>
        <begin position="252"/>
        <end position="274"/>
    </location>
</feature>
<feature type="compositionally biased region" description="Polar residues" evidence="7">
    <location>
        <begin position="553"/>
        <end position="567"/>
    </location>
</feature>
<proteinExistence type="inferred from homology"/>
<feature type="transmembrane region" description="Helical" evidence="8">
    <location>
        <begin position="328"/>
        <end position="345"/>
    </location>
</feature>
<feature type="region of interest" description="Disordered" evidence="7">
    <location>
        <begin position="537"/>
        <end position="567"/>
    </location>
</feature>
<keyword evidence="4" id="KW-0378">Hydrolase</keyword>
<dbReference type="Proteomes" id="UP001331761">
    <property type="component" value="Unassembled WGS sequence"/>
</dbReference>
<dbReference type="AlphaFoldDB" id="A0AAN8IN18"/>
<sequence length="567" mass="64163">MVIHLREVHHELRLKPVGLSFWRNRYNETRICPLPAGREQSIRYNGTAVPILYRIDYDGTACTRRFVDGEYAFRNASQFEVSQLKKYGAENAILLIQKGRSFIPRWHDYLFSEFHDPYINATEAIPTFFLYAHVFQNKIMGLVRDQRTSELELRFHRPPGGPIDLSLVIIWFLAMGCVFGGGVWAFFRHRAGKDKVHVASNSSNSQSDSSDSFEGRCRCLAKHSHYLAIIVLMIFLVGVLMVGFFFRPVLVTIFNILVVVMGPVSVYICTMAVFSNIPLCQCCTSKWCTWVPQHRWLPKGRPSMIQFLVFALSFCVCIIWFIYRRTPYAFILLDFINVTICLNILKSLRLPSVKWIAVLMICMFIYDVVMVFVTPFFTSSGCSVMLEVATGIDCSSSGTDGYPMPPIDAALPEKFPMLMQVPHFDPMSSCLDLEIEKGFQMTILGLGDIIIPGYLVTHCFTMNGFSERVRISYGILCSIGYGLGLILTFIALALMNMAQPALIYLVPCTLLPPCLMACIRGHFRLLWDGGEDLTDSTASLKPNTDDNAGPQGDVTNNEESNSLRQMW</sequence>
<organism evidence="9 10">
    <name type="scientific">Trichostrongylus colubriformis</name>
    <name type="common">Black scour worm</name>
    <dbReference type="NCBI Taxonomy" id="6319"/>
    <lineage>
        <taxon>Eukaryota</taxon>
        <taxon>Metazoa</taxon>
        <taxon>Ecdysozoa</taxon>
        <taxon>Nematoda</taxon>
        <taxon>Chromadorea</taxon>
        <taxon>Rhabditida</taxon>
        <taxon>Rhabditina</taxon>
        <taxon>Rhabditomorpha</taxon>
        <taxon>Strongyloidea</taxon>
        <taxon>Trichostrongylidae</taxon>
        <taxon>Trichostrongylus</taxon>
    </lineage>
</organism>
<dbReference type="EMBL" id="WIXE01013121">
    <property type="protein sequence ID" value="KAK5975377.1"/>
    <property type="molecule type" value="Genomic_DNA"/>
</dbReference>
<comment type="similarity">
    <text evidence="2">Belongs to the peptidase A22B family.</text>
</comment>
<feature type="transmembrane region" description="Helical" evidence="8">
    <location>
        <begin position="304"/>
        <end position="322"/>
    </location>
</feature>
<dbReference type="SMART" id="SM00730">
    <property type="entry name" value="PSN"/>
    <property type="match status" value="1"/>
</dbReference>
<keyword evidence="3 8" id="KW-0812">Transmembrane</keyword>
<name>A0AAN8IN18_TRICO</name>
<evidence type="ECO:0000256" key="2">
    <source>
        <dbReference type="ARBA" id="ARBA00006859"/>
    </source>
</evidence>
<dbReference type="GO" id="GO:0005765">
    <property type="term" value="C:lysosomal membrane"/>
    <property type="evidence" value="ECO:0007669"/>
    <property type="project" value="TreeGrafter"/>
</dbReference>
<evidence type="ECO:0000256" key="8">
    <source>
        <dbReference type="SAM" id="Phobius"/>
    </source>
</evidence>
<comment type="caution">
    <text evidence="9">The sequence shown here is derived from an EMBL/GenBank/DDBJ whole genome shotgun (WGS) entry which is preliminary data.</text>
</comment>
<feature type="transmembrane region" description="Helical" evidence="8">
    <location>
        <begin position="441"/>
        <end position="461"/>
    </location>
</feature>
<dbReference type="GO" id="GO:0098553">
    <property type="term" value="C:lumenal side of endoplasmic reticulum membrane"/>
    <property type="evidence" value="ECO:0007669"/>
    <property type="project" value="TreeGrafter"/>
</dbReference>
<dbReference type="InterPro" id="IPR006639">
    <property type="entry name" value="Preselin/SPP"/>
</dbReference>
<keyword evidence="5 8" id="KW-1133">Transmembrane helix</keyword>
<dbReference type="InterPro" id="IPR007369">
    <property type="entry name" value="Peptidase_A22B_SPP"/>
</dbReference>
<dbReference type="PANTHER" id="PTHR12174">
    <property type="entry name" value="SIGNAL PEPTIDE PEPTIDASE"/>
    <property type="match status" value="1"/>
</dbReference>
<reference evidence="9 10" key="1">
    <citation type="submission" date="2019-10" db="EMBL/GenBank/DDBJ databases">
        <title>Assembly and Annotation for the nematode Trichostrongylus colubriformis.</title>
        <authorList>
            <person name="Martin J."/>
        </authorList>
    </citation>
    <scope>NUCLEOTIDE SEQUENCE [LARGE SCALE GENOMIC DNA]</scope>
    <source>
        <strain evidence="9">G859</strain>
        <tissue evidence="9">Whole worm</tissue>
    </source>
</reference>
<accession>A0AAN8IN18</accession>
<protein>
    <submittedName>
        <fullName evidence="9">Signal peptide peptidase</fullName>
    </submittedName>
</protein>
<dbReference type="GO" id="GO:0033619">
    <property type="term" value="P:membrane protein proteolysis"/>
    <property type="evidence" value="ECO:0007669"/>
    <property type="project" value="TreeGrafter"/>
</dbReference>
<dbReference type="GO" id="GO:0042500">
    <property type="term" value="F:aspartic endopeptidase activity, intramembrane cleaving"/>
    <property type="evidence" value="ECO:0007669"/>
    <property type="project" value="InterPro"/>
</dbReference>
<dbReference type="PANTHER" id="PTHR12174:SF103">
    <property type="entry name" value="INTRAMEMBRANE PROTEASE (IMPAS) FAMILY"/>
    <property type="match status" value="1"/>
</dbReference>
<comment type="subcellular location">
    <subcellularLocation>
        <location evidence="1">Endomembrane system</location>
        <topology evidence="1">Multi-pass membrane protein</topology>
    </subcellularLocation>
</comment>
<keyword evidence="10" id="KW-1185">Reference proteome</keyword>
<feature type="transmembrane region" description="Helical" evidence="8">
    <location>
        <begin position="226"/>
        <end position="246"/>
    </location>
</feature>
<evidence type="ECO:0000256" key="7">
    <source>
        <dbReference type="SAM" id="MobiDB-lite"/>
    </source>
</evidence>
<gene>
    <name evidence="9" type="ORF">GCK32_005124</name>
</gene>
<evidence type="ECO:0000256" key="5">
    <source>
        <dbReference type="ARBA" id="ARBA00022989"/>
    </source>
</evidence>
<feature type="transmembrane region" description="Helical" evidence="8">
    <location>
        <begin position="501"/>
        <end position="519"/>
    </location>
</feature>
<dbReference type="GO" id="GO:0030660">
    <property type="term" value="C:Golgi-associated vesicle membrane"/>
    <property type="evidence" value="ECO:0007669"/>
    <property type="project" value="TreeGrafter"/>
</dbReference>
<dbReference type="GO" id="GO:0098554">
    <property type="term" value="C:cytoplasmic side of endoplasmic reticulum membrane"/>
    <property type="evidence" value="ECO:0007669"/>
    <property type="project" value="TreeGrafter"/>
</dbReference>